<protein>
    <recommendedName>
        <fullName evidence="5">Type IV pilus biogenesis protein PilP</fullName>
    </recommendedName>
</protein>
<keyword evidence="2" id="KW-0732">Signal</keyword>
<feature type="coiled-coil region" evidence="1">
    <location>
        <begin position="57"/>
        <end position="84"/>
    </location>
</feature>
<proteinExistence type="predicted"/>
<evidence type="ECO:0000313" key="3">
    <source>
        <dbReference type="EMBL" id="AVP99372.1"/>
    </source>
</evidence>
<organism evidence="3 4">
    <name type="scientific">Ahniella affigens</name>
    <dbReference type="NCBI Taxonomy" id="2021234"/>
    <lineage>
        <taxon>Bacteria</taxon>
        <taxon>Pseudomonadati</taxon>
        <taxon>Pseudomonadota</taxon>
        <taxon>Gammaproteobacteria</taxon>
        <taxon>Lysobacterales</taxon>
        <taxon>Rhodanobacteraceae</taxon>
        <taxon>Ahniella</taxon>
    </lineage>
</organism>
<evidence type="ECO:0008006" key="5">
    <source>
        <dbReference type="Google" id="ProtNLM"/>
    </source>
</evidence>
<sequence>MVSLIALLLSNQCVAQTTVAPAPDSNKTIVSQAPQVTAAPNQSPPQVVRPDATLQQQIQLQQLNAQVSKELERLNNEVQIETVRQTLQEKREGSMPEFLGTFRSPAGSYAEFRVGQSVQERKVGELVTAEWRVEEVHSDRVRLCKVSHAQCRTLTPATNDKPVSK</sequence>
<accession>A0A2P1PX07</accession>
<evidence type="ECO:0000256" key="2">
    <source>
        <dbReference type="SAM" id="SignalP"/>
    </source>
</evidence>
<evidence type="ECO:0000256" key="1">
    <source>
        <dbReference type="SAM" id="Coils"/>
    </source>
</evidence>
<reference evidence="3 4" key="2">
    <citation type="submission" date="2018-03" db="EMBL/GenBank/DDBJ databases">
        <authorList>
            <person name="Keele B.F."/>
        </authorList>
    </citation>
    <scope>NUCLEOTIDE SEQUENCE [LARGE SCALE GENOMIC DNA]</scope>
    <source>
        <strain evidence="3 4">D13</strain>
    </source>
</reference>
<dbReference type="AlphaFoldDB" id="A0A2P1PX07"/>
<dbReference type="Proteomes" id="UP000241074">
    <property type="component" value="Chromosome"/>
</dbReference>
<reference evidence="3 4" key="1">
    <citation type="submission" date="2018-03" db="EMBL/GenBank/DDBJ databases">
        <title>Ahniella affigens gen. nov., sp. nov., a gammaproteobacterium isolated from sandy soil near a stream.</title>
        <authorList>
            <person name="Ko Y."/>
            <person name="Kim J.-H."/>
        </authorList>
    </citation>
    <scope>NUCLEOTIDE SEQUENCE [LARGE SCALE GENOMIC DNA]</scope>
    <source>
        <strain evidence="3 4">D13</strain>
    </source>
</reference>
<dbReference type="EMBL" id="CP027860">
    <property type="protein sequence ID" value="AVP99372.1"/>
    <property type="molecule type" value="Genomic_DNA"/>
</dbReference>
<evidence type="ECO:0000313" key="4">
    <source>
        <dbReference type="Proteomes" id="UP000241074"/>
    </source>
</evidence>
<gene>
    <name evidence="3" type="ORF">C7S18_20315</name>
</gene>
<feature type="chain" id="PRO_5015112581" description="Type IV pilus biogenesis protein PilP" evidence="2">
    <location>
        <begin position="16"/>
        <end position="165"/>
    </location>
</feature>
<feature type="signal peptide" evidence="2">
    <location>
        <begin position="1"/>
        <end position="15"/>
    </location>
</feature>
<name>A0A2P1PX07_9GAMM</name>
<dbReference type="KEGG" id="xba:C7S18_20315"/>
<keyword evidence="1" id="KW-0175">Coiled coil</keyword>
<keyword evidence="4" id="KW-1185">Reference proteome</keyword>